<gene>
    <name evidence="1" type="ORF">M9H77_28512</name>
</gene>
<reference evidence="2" key="1">
    <citation type="journal article" date="2023" name="Nat. Plants">
        <title>Single-cell RNA sequencing provides a high-resolution roadmap for understanding the multicellular compartmentation of specialized metabolism.</title>
        <authorList>
            <person name="Sun S."/>
            <person name="Shen X."/>
            <person name="Li Y."/>
            <person name="Li Y."/>
            <person name="Wang S."/>
            <person name="Li R."/>
            <person name="Zhang H."/>
            <person name="Shen G."/>
            <person name="Guo B."/>
            <person name="Wei J."/>
            <person name="Xu J."/>
            <person name="St-Pierre B."/>
            <person name="Chen S."/>
            <person name="Sun C."/>
        </authorList>
    </citation>
    <scope>NUCLEOTIDE SEQUENCE [LARGE SCALE GENOMIC DNA]</scope>
</reference>
<evidence type="ECO:0000313" key="1">
    <source>
        <dbReference type="EMBL" id="KAI5659719.1"/>
    </source>
</evidence>
<name>A0ACC0AGI1_CATRO</name>
<evidence type="ECO:0000313" key="2">
    <source>
        <dbReference type="Proteomes" id="UP001060085"/>
    </source>
</evidence>
<accession>A0ACC0AGI1</accession>
<comment type="caution">
    <text evidence="1">The sequence shown here is derived from an EMBL/GenBank/DDBJ whole genome shotgun (WGS) entry which is preliminary data.</text>
</comment>
<protein>
    <submittedName>
        <fullName evidence="1">Uncharacterized protein</fullName>
    </submittedName>
</protein>
<dbReference type="EMBL" id="CM044706">
    <property type="protein sequence ID" value="KAI5659719.1"/>
    <property type="molecule type" value="Genomic_DNA"/>
</dbReference>
<keyword evidence="2" id="KW-1185">Reference proteome</keyword>
<dbReference type="Proteomes" id="UP001060085">
    <property type="component" value="Linkage Group LG06"/>
</dbReference>
<organism evidence="1 2">
    <name type="scientific">Catharanthus roseus</name>
    <name type="common">Madagascar periwinkle</name>
    <name type="synonym">Vinca rosea</name>
    <dbReference type="NCBI Taxonomy" id="4058"/>
    <lineage>
        <taxon>Eukaryota</taxon>
        <taxon>Viridiplantae</taxon>
        <taxon>Streptophyta</taxon>
        <taxon>Embryophyta</taxon>
        <taxon>Tracheophyta</taxon>
        <taxon>Spermatophyta</taxon>
        <taxon>Magnoliopsida</taxon>
        <taxon>eudicotyledons</taxon>
        <taxon>Gunneridae</taxon>
        <taxon>Pentapetalae</taxon>
        <taxon>asterids</taxon>
        <taxon>lamiids</taxon>
        <taxon>Gentianales</taxon>
        <taxon>Apocynaceae</taxon>
        <taxon>Rauvolfioideae</taxon>
        <taxon>Vinceae</taxon>
        <taxon>Catharanthinae</taxon>
        <taxon>Catharanthus</taxon>
    </lineage>
</organism>
<proteinExistence type="predicted"/>
<sequence length="309" mass="35514">MCHPVMSYDFFGNKTWVVLSVPRKYITSLRRLRRIGCRGETRLKKFSAKVLNGVTLSSIETISTGHISKVREIRRLVKGVLNPVFPEDPDVTLTSPPEIHLLVPHSLIQTLSLLSFIFSLAIGRTWLVIEIVVIGLWQILCSVMNINGQRFGDEHQLEHATNMYLSLLDSTERVNELIHRTQWQYGLALLEHWLKTPDFLYVIASAFNLCVVLIAQLGSTTVLPLYSYSDCPGGTLVIGLLTEQQHFIQFYCHLHFSPCLTQLQMHDECLIPPLHVQWIYHRSKRVSNWADSYYEKIADWNAKSARNRN</sequence>